<organism evidence="1 2">
    <name type="scientific">Podarcis muralis</name>
    <name type="common">Wall lizard</name>
    <name type="synonym">Lacerta muralis</name>
    <dbReference type="NCBI Taxonomy" id="64176"/>
    <lineage>
        <taxon>Eukaryota</taxon>
        <taxon>Metazoa</taxon>
        <taxon>Chordata</taxon>
        <taxon>Craniata</taxon>
        <taxon>Vertebrata</taxon>
        <taxon>Euteleostomi</taxon>
        <taxon>Lepidosauria</taxon>
        <taxon>Squamata</taxon>
        <taxon>Bifurcata</taxon>
        <taxon>Unidentata</taxon>
        <taxon>Episquamata</taxon>
        <taxon>Laterata</taxon>
        <taxon>Lacertibaenia</taxon>
        <taxon>Lacertidae</taxon>
        <taxon>Podarcis</taxon>
    </lineage>
</organism>
<dbReference type="Proteomes" id="UP000472272">
    <property type="component" value="Chromosome 11"/>
</dbReference>
<protein>
    <submittedName>
        <fullName evidence="1">Uncharacterized protein</fullName>
    </submittedName>
</protein>
<proteinExistence type="predicted"/>
<keyword evidence="2" id="KW-1185">Reference proteome</keyword>
<evidence type="ECO:0000313" key="2">
    <source>
        <dbReference type="Proteomes" id="UP000472272"/>
    </source>
</evidence>
<reference evidence="1" key="3">
    <citation type="submission" date="2025-09" db="UniProtKB">
        <authorList>
            <consortium name="Ensembl"/>
        </authorList>
    </citation>
    <scope>IDENTIFICATION</scope>
</reference>
<dbReference type="Ensembl" id="ENSPMRT00000023509.1">
    <property type="protein sequence ID" value="ENSPMRP00000022130.1"/>
    <property type="gene ID" value="ENSPMRG00000014402.1"/>
</dbReference>
<sequence length="114" mass="12544">MWPSSYCWTTTLISPPCWPCLLGTGRPAATSGGLHADSPTLSEHVLFTLITLFAEASPGVTEVTFVEKVPAERHAIVSWEQVRLAIIYAYRLSSPTVLESAFAVLLVWIFHRGD</sequence>
<accession>A0A670JD67</accession>
<reference evidence="1" key="2">
    <citation type="submission" date="2025-08" db="UniProtKB">
        <authorList>
            <consortium name="Ensembl"/>
        </authorList>
    </citation>
    <scope>IDENTIFICATION</scope>
</reference>
<evidence type="ECO:0000313" key="1">
    <source>
        <dbReference type="Ensembl" id="ENSPMRP00000022130.1"/>
    </source>
</evidence>
<reference evidence="1 2" key="1">
    <citation type="journal article" date="2019" name="Proc. Natl. Acad. Sci. U.S.A.">
        <title>Regulatory changes in pterin and carotenoid genes underlie balanced color polymorphisms in the wall lizard.</title>
        <authorList>
            <person name="Andrade P."/>
            <person name="Pinho C."/>
            <person name="Perez I de Lanuza G."/>
            <person name="Afonso S."/>
            <person name="Brejcha J."/>
            <person name="Rubin C.J."/>
            <person name="Wallerman O."/>
            <person name="Pereira P."/>
            <person name="Sabatino S.J."/>
            <person name="Bellati A."/>
            <person name="Pellitteri-Rosa D."/>
            <person name="Bosakova Z."/>
            <person name="Bunikis I."/>
            <person name="Carretero M.A."/>
            <person name="Feiner N."/>
            <person name="Marsik P."/>
            <person name="Pauperio F."/>
            <person name="Salvi D."/>
            <person name="Soler L."/>
            <person name="While G.M."/>
            <person name="Uller T."/>
            <person name="Font E."/>
            <person name="Andersson L."/>
            <person name="Carneiro M."/>
        </authorList>
    </citation>
    <scope>NUCLEOTIDE SEQUENCE</scope>
</reference>
<dbReference type="AlphaFoldDB" id="A0A670JD67"/>
<name>A0A670JD67_PODMU</name>